<sequence>MAGLVLATAGCDADPPQHERSSGQVERTESVTAANLVIVVDGDGRGVLIGTLLNRGPGADRLVDVDAEGESLLELPIAVDLVGGPVTLPSDEPVRLAEQPEVVLSSVRLVPGFRAPLELTFAESDPIVTTVRVEARTGPYADVSIPPAGE</sequence>
<proteinExistence type="predicted"/>
<dbReference type="Proteomes" id="UP000003111">
    <property type="component" value="Unassembled WGS sequence"/>
</dbReference>
<evidence type="ECO:0008006" key="4">
    <source>
        <dbReference type="Google" id="ProtNLM"/>
    </source>
</evidence>
<feature type="region of interest" description="Disordered" evidence="1">
    <location>
        <begin position="7"/>
        <end position="27"/>
    </location>
</feature>
<name>E2SD91_9ACTN</name>
<gene>
    <name evidence="2" type="ORF">HMPREF0063_11677</name>
</gene>
<protein>
    <recommendedName>
        <fullName evidence="4">Copper chaperone PCu(A)C</fullName>
    </recommendedName>
</protein>
<accession>E2SD91</accession>
<reference evidence="2" key="1">
    <citation type="submission" date="2010-08" db="EMBL/GenBank/DDBJ databases">
        <authorList>
            <person name="Muzny D."/>
            <person name="Qin X."/>
            <person name="Buhay C."/>
            <person name="Dugan-Rocha S."/>
            <person name="Ding Y."/>
            <person name="Chen G."/>
            <person name="Hawes A."/>
            <person name="Holder M."/>
            <person name="Jhangiani S."/>
            <person name="Johnson A."/>
            <person name="Khan Z."/>
            <person name="Li Z."/>
            <person name="Liu W."/>
            <person name="Liu X."/>
            <person name="Perez L."/>
            <person name="Shen H."/>
            <person name="Wang Q."/>
            <person name="Watt J."/>
            <person name="Xi L."/>
            <person name="Xin Y."/>
            <person name="Zhou J."/>
            <person name="Deng J."/>
            <person name="Jiang H."/>
            <person name="Liu Y."/>
            <person name="Qu J."/>
            <person name="Song X.-Z."/>
            <person name="Zhang L."/>
            <person name="Villasana D."/>
            <person name="Johnson A."/>
            <person name="Liu J."/>
            <person name="Liyanage D."/>
            <person name="Lorensuhewa L."/>
            <person name="Robinson T."/>
            <person name="Song A."/>
            <person name="Song B.-B."/>
            <person name="Dinh H."/>
            <person name="Thornton R."/>
            <person name="Coyle M."/>
            <person name="Francisco L."/>
            <person name="Jackson L."/>
            <person name="Javaid M."/>
            <person name="Korchina V."/>
            <person name="Kovar C."/>
            <person name="Mata R."/>
            <person name="Mathew T."/>
            <person name="Ngo R."/>
            <person name="Nguyen L."/>
            <person name="Nguyen N."/>
            <person name="Okwuonu G."/>
            <person name="Ongeri F."/>
            <person name="Pham C."/>
            <person name="Simmons D."/>
            <person name="Wilczek-Boney K."/>
            <person name="Hale W."/>
            <person name="Jakkamsetti A."/>
            <person name="Pham P."/>
            <person name="Ruth R."/>
            <person name="San Lucas F."/>
            <person name="Warren J."/>
            <person name="Zhang J."/>
            <person name="Zhao Z."/>
            <person name="Zhou C."/>
            <person name="Zhu D."/>
            <person name="Lee S."/>
            <person name="Bess C."/>
            <person name="Blankenburg K."/>
            <person name="Forbes L."/>
            <person name="Fu Q."/>
            <person name="Gubbala S."/>
            <person name="Hirani K."/>
            <person name="Jayaseelan J.C."/>
            <person name="Lara F."/>
            <person name="Munidasa M."/>
            <person name="Palculict T."/>
            <person name="Patil S."/>
            <person name="Pu L.-L."/>
            <person name="Saada N."/>
            <person name="Tang L."/>
            <person name="Weissenberger G."/>
            <person name="Zhu Y."/>
            <person name="Hemphill L."/>
            <person name="Shang Y."/>
            <person name="Youmans B."/>
            <person name="Ayvaz T."/>
            <person name="Ross M."/>
            <person name="Santibanez J."/>
            <person name="Aqrawi P."/>
            <person name="Gross S."/>
            <person name="Joshi V."/>
            <person name="Fowler G."/>
            <person name="Nazareth L."/>
            <person name="Reid J."/>
            <person name="Worley K."/>
            <person name="Petrosino J."/>
            <person name="Highlander S."/>
            <person name="Gibbs R."/>
        </authorList>
    </citation>
    <scope>NUCLEOTIDE SEQUENCE [LARGE SCALE GENOMIC DNA]</scope>
    <source>
        <strain evidence="2">DSM 15272</strain>
    </source>
</reference>
<feature type="compositionally biased region" description="Basic and acidic residues" evidence="1">
    <location>
        <begin position="15"/>
        <end position="27"/>
    </location>
</feature>
<evidence type="ECO:0000313" key="2">
    <source>
        <dbReference type="EMBL" id="EFQ82468.1"/>
    </source>
</evidence>
<evidence type="ECO:0000313" key="3">
    <source>
        <dbReference type="Proteomes" id="UP000003111"/>
    </source>
</evidence>
<dbReference type="eggNOG" id="ENOG50342V5">
    <property type="taxonomic scope" value="Bacteria"/>
</dbReference>
<dbReference type="EMBL" id="ACLF03000006">
    <property type="protein sequence ID" value="EFQ82468.1"/>
    <property type="molecule type" value="Genomic_DNA"/>
</dbReference>
<organism evidence="2 3">
    <name type="scientific">Aeromicrobium marinum DSM 15272</name>
    <dbReference type="NCBI Taxonomy" id="585531"/>
    <lineage>
        <taxon>Bacteria</taxon>
        <taxon>Bacillati</taxon>
        <taxon>Actinomycetota</taxon>
        <taxon>Actinomycetes</taxon>
        <taxon>Propionibacteriales</taxon>
        <taxon>Nocardioidaceae</taxon>
        <taxon>Aeromicrobium</taxon>
    </lineage>
</organism>
<comment type="caution">
    <text evidence="2">The sequence shown here is derived from an EMBL/GenBank/DDBJ whole genome shotgun (WGS) entry which is preliminary data.</text>
</comment>
<keyword evidence="3" id="KW-1185">Reference proteome</keyword>
<dbReference type="AlphaFoldDB" id="E2SD91"/>
<dbReference type="HOGENOM" id="CLU_1736668_0_0_11"/>
<evidence type="ECO:0000256" key="1">
    <source>
        <dbReference type="SAM" id="MobiDB-lite"/>
    </source>
</evidence>